<reference evidence="2" key="1">
    <citation type="thesis" date="2021" institute="BYU ScholarsArchive" country="Provo, UT, USA">
        <title>Applications of and Algorithms for Genome Assembly and Genomic Analyses with an Emphasis on Marine Teleosts.</title>
        <authorList>
            <person name="Pickett B.D."/>
        </authorList>
    </citation>
    <scope>NUCLEOTIDE SEQUENCE</scope>
    <source>
        <strain evidence="2">HI-2016</strain>
    </source>
</reference>
<dbReference type="EMBL" id="JAFBMS010000147">
    <property type="protein sequence ID" value="KAG9334489.1"/>
    <property type="molecule type" value="Genomic_DNA"/>
</dbReference>
<protein>
    <submittedName>
        <fullName evidence="2">Uncharacterized protein</fullName>
    </submittedName>
</protein>
<dbReference type="AlphaFoldDB" id="A0A8T2N1X6"/>
<name>A0A8T2N1X6_9TELE</name>
<dbReference type="Proteomes" id="UP000824540">
    <property type="component" value="Unassembled WGS sequence"/>
</dbReference>
<evidence type="ECO:0000313" key="3">
    <source>
        <dbReference type="Proteomes" id="UP000824540"/>
    </source>
</evidence>
<sequence length="219" mass="23570">MPSTARGLEDPSEQDPKGSRTPASRTPARPLMWSLDDCGPWCYEQSGTQGGGGWARTGRASALLFADSAFMMDRKIRPLWMTMASWLRGRPRGVVSGWQALRACSWLGLEVQRLLGGRNSLSTLNANRLEQETGSQHWPSCPLGEEDPATVFSQACTTLLQWLMGRLTLVPFSRTTTGEIQVAEAEPAALGLSLTPILLSTATGSDSTGTERTAASLGT</sequence>
<evidence type="ECO:0000313" key="2">
    <source>
        <dbReference type="EMBL" id="KAG9334489.1"/>
    </source>
</evidence>
<organism evidence="2 3">
    <name type="scientific">Albula glossodonta</name>
    <name type="common">roundjaw bonefish</name>
    <dbReference type="NCBI Taxonomy" id="121402"/>
    <lineage>
        <taxon>Eukaryota</taxon>
        <taxon>Metazoa</taxon>
        <taxon>Chordata</taxon>
        <taxon>Craniata</taxon>
        <taxon>Vertebrata</taxon>
        <taxon>Euteleostomi</taxon>
        <taxon>Actinopterygii</taxon>
        <taxon>Neopterygii</taxon>
        <taxon>Teleostei</taxon>
        <taxon>Albuliformes</taxon>
        <taxon>Albulidae</taxon>
        <taxon>Albula</taxon>
    </lineage>
</organism>
<comment type="caution">
    <text evidence="2">The sequence shown here is derived from an EMBL/GenBank/DDBJ whole genome shotgun (WGS) entry which is preliminary data.</text>
</comment>
<gene>
    <name evidence="2" type="ORF">JZ751_007572</name>
</gene>
<evidence type="ECO:0000256" key="1">
    <source>
        <dbReference type="SAM" id="MobiDB-lite"/>
    </source>
</evidence>
<proteinExistence type="predicted"/>
<feature type="region of interest" description="Disordered" evidence="1">
    <location>
        <begin position="1"/>
        <end position="29"/>
    </location>
</feature>
<accession>A0A8T2N1X6</accession>
<keyword evidence="3" id="KW-1185">Reference proteome</keyword>